<evidence type="ECO:0000256" key="2">
    <source>
        <dbReference type="ARBA" id="ARBA00022801"/>
    </source>
</evidence>
<keyword evidence="6" id="KW-1185">Reference proteome</keyword>
<proteinExistence type="predicted"/>
<name>K4KJ67_SIMAS</name>
<dbReference type="InterPro" id="IPR020045">
    <property type="entry name" value="DNA_polI_H3TH"/>
</dbReference>
<dbReference type="SUPFAM" id="SSF47807">
    <property type="entry name" value="5' to 3' exonuclease, C-terminal subdomain"/>
    <property type="match status" value="1"/>
</dbReference>
<dbReference type="InterPro" id="IPR020046">
    <property type="entry name" value="5-3_exonucl_a-hlix_arch_N"/>
</dbReference>
<dbReference type="InterPro" id="IPR038969">
    <property type="entry name" value="FEN"/>
</dbReference>
<evidence type="ECO:0000256" key="3">
    <source>
        <dbReference type="ARBA" id="ARBA00023125"/>
    </source>
</evidence>
<dbReference type="GO" id="GO:0008409">
    <property type="term" value="F:5'-3' exonuclease activity"/>
    <property type="evidence" value="ECO:0007669"/>
    <property type="project" value="InterPro"/>
</dbReference>
<evidence type="ECO:0000259" key="4">
    <source>
        <dbReference type="SMART" id="SM00475"/>
    </source>
</evidence>
<dbReference type="InterPro" id="IPR008918">
    <property type="entry name" value="HhH2"/>
</dbReference>
<dbReference type="AlphaFoldDB" id="K4KJ67"/>
<dbReference type="SMART" id="SM00279">
    <property type="entry name" value="HhH2"/>
    <property type="match status" value="1"/>
</dbReference>
<dbReference type="Proteomes" id="UP000000466">
    <property type="component" value="Chromosome"/>
</dbReference>
<dbReference type="STRING" id="1117647.M5M_04155"/>
<dbReference type="HOGENOM" id="CLU_004675_1_0_6"/>
<dbReference type="KEGG" id="saga:M5M_04155"/>
<evidence type="ECO:0000256" key="1">
    <source>
        <dbReference type="ARBA" id="ARBA00022722"/>
    </source>
</evidence>
<dbReference type="GO" id="GO:0017108">
    <property type="term" value="F:5'-flap endonuclease activity"/>
    <property type="evidence" value="ECO:0007669"/>
    <property type="project" value="InterPro"/>
</dbReference>
<dbReference type="CDD" id="cd09859">
    <property type="entry name" value="PIN_53EXO"/>
    <property type="match status" value="1"/>
</dbReference>
<evidence type="ECO:0000313" key="5">
    <source>
        <dbReference type="EMBL" id="AFU98038.1"/>
    </source>
</evidence>
<sequence>MFAFYAQKIMDIAKNSNGPAKRWLVDASIYIFRAYFSLPPNWESQNGYSTEAVYGFTSFLLDLLAAQPSHVGMCFDESLETGFRHRLYPEYKCSRALPDAALAFQLAACREVAEVLGFACFASEEYEADDLIGCLLTQLHGEPDPVAILTRDKDLGQLLKRPQDYLWDYAADKKSYAEDIYQRFGVWPEQMVDYLALVGDSSDDIPGVPGIGAKTAAGILAAGDIAHHLGHPDVLASLPLRGAKNLVHKLTGAREQIALARQLAAIVVDQPIIRHRDQLLPGRIDMDDAVATLNAFGIGRLEKKLRRVCASAGN</sequence>
<organism evidence="5 6">
    <name type="scientific">Simiduia agarivorans (strain DSM 21679 / JCM 13881 / BCRC 17597 / SA1)</name>
    <dbReference type="NCBI Taxonomy" id="1117647"/>
    <lineage>
        <taxon>Bacteria</taxon>
        <taxon>Pseudomonadati</taxon>
        <taxon>Pseudomonadota</taxon>
        <taxon>Gammaproteobacteria</taxon>
        <taxon>Cellvibrionales</taxon>
        <taxon>Cellvibrionaceae</taxon>
        <taxon>Simiduia</taxon>
    </lineage>
</organism>
<dbReference type="Gene3D" id="1.10.150.20">
    <property type="entry name" value="5' to 3' exonuclease, C-terminal subdomain"/>
    <property type="match status" value="1"/>
</dbReference>
<dbReference type="EMBL" id="CP003746">
    <property type="protein sequence ID" value="AFU98038.1"/>
    <property type="molecule type" value="Genomic_DNA"/>
</dbReference>
<dbReference type="GO" id="GO:0003677">
    <property type="term" value="F:DNA binding"/>
    <property type="evidence" value="ECO:0007669"/>
    <property type="project" value="UniProtKB-KW"/>
</dbReference>
<dbReference type="PANTHER" id="PTHR42646:SF2">
    <property type="entry name" value="5'-3' EXONUCLEASE FAMILY PROTEIN"/>
    <property type="match status" value="1"/>
</dbReference>
<reference evidence="5 6" key="1">
    <citation type="journal article" date="2013" name="Genome Announc.">
        <title>Complete genome sequence of Simiduia agarivorans SA1(T), a marine bacterium able to degrade a variety of polysaccharides.</title>
        <authorList>
            <person name="Lin S.Y."/>
            <person name="Shieh W.Y."/>
            <person name="Chen J.S."/>
            <person name="Tang S.L."/>
        </authorList>
    </citation>
    <scope>NUCLEOTIDE SEQUENCE [LARGE SCALE GENOMIC DNA]</scope>
    <source>
        <strain evidence="6">DSM 21679 / JCM 13881 / BCRC 17597 / SA1</strain>
    </source>
</reference>
<keyword evidence="2" id="KW-0378">Hydrolase</keyword>
<protein>
    <submittedName>
        <fullName evidence="5">Exodeoxyribonuclease IX</fullName>
    </submittedName>
</protein>
<dbReference type="SMART" id="SM00475">
    <property type="entry name" value="53EXOc"/>
    <property type="match status" value="1"/>
</dbReference>
<keyword evidence="3" id="KW-0238">DNA-binding</keyword>
<dbReference type="CDD" id="cd09898">
    <property type="entry name" value="H3TH_53EXO"/>
    <property type="match status" value="1"/>
</dbReference>
<dbReference type="PANTHER" id="PTHR42646">
    <property type="entry name" value="FLAP ENDONUCLEASE XNI"/>
    <property type="match status" value="1"/>
</dbReference>
<dbReference type="SUPFAM" id="SSF88723">
    <property type="entry name" value="PIN domain-like"/>
    <property type="match status" value="1"/>
</dbReference>
<dbReference type="Pfam" id="PF02739">
    <property type="entry name" value="5_3_exonuc_N"/>
    <property type="match status" value="1"/>
</dbReference>
<dbReference type="InterPro" id="IPR036279">
    <property type="entry name" value="5-3_exonuclease_C_sf"/>
</dbReference>
<dbReference type="eggNOG" id="COG0258">
    <property type="taxonomic scope" value="Bacteria"/>
</dbReference>
<gene>
    <name evidence="5" type="ordered locus">M5M_04155</name>
</gene>
<keyword evidence="1" id="KW-0540">Nuclease</keyword>
<dbReference type="InterPro" id="IPR002421">
    <property type="entry name" value="5-3_exonuclease"/>
</dbReference>
<feature type="domain" description="5'-3' exonuclease" evidence="4">
    <location>
        <begin position="21"/>
        <end position="282"/>
    </location>
</feature>
<dbReference type="Pfam" id="PF01367">
    <property type="entry name" value="5_3_exonuc"/>
    <property type="match status" value="1"/>
</dbReference>
<accession>K4KJ67</accession>
<dbReference type="Gene3D" id="3.40.50.1010">
    <property type="entry name" value="5'-nuclease"/>
    <property type="match status" value="1"/>
</dbReference>
<dbReference type="GO" id="GO:0033567">
    <property type="term" value="P:DNA replication, Okazaki fragment processing"/>
    <property type="evidence" value="ECO:0007669"/>
    <property type="project" value="InterPro"/>
</dbReference>
<evidence type="ECO:0000313" key="6">
    <source>
        <dbReference type="Proteomes" id="UP000000466"/>
    </source>
</evidence>
<dbReference type="InterPro" id="IPR029060">
    <property type="entry name" value="PIN-like_dom_sf"/>
</dbReference>